<keyword evidence="2" id="KW-0812">Transmembrane</keyword>
<evidence type="ECO:0000256" key="2">
    <source>
        <dbReference type="SAM" id="Phobius"/>
    </source>
</evidence>
<comment type="caution">
    <text evidence="3">The sequence shown here is derived from an EMBL/GenBank/DDBJ whole genome shotgun (WGS) entry which is preliminary data.</text>
</comment>
<keyword evidence="3" id="KW-0540">Nuclease</keyword>
<name>A0A418ZU03_9RHOB</name>
<keyword evidence="2" id="KW-0472">Membrane</keyword>
<keyword evidence="2" id="KW-1133">Transmembrane helix</keyword>
<dbReference type="Gene3D" id="3.30.450.20">
    <property type="entry name" value="PAS domain"/>
    <property type="match status" value="1"/>
</dbReference>
<keyword evidence="4" id="KW-1185">Reference proteome</keyword>
<keyword evidence="1" id="KW-0175">Coiled coil</keyword>
<feature type="transmembrane region" description="Helical" evidence="2">
    <location>
        <begin position="12"/>
        <end position="32"/>
    </location>
</feature>
<protein>
    <submittedName>
        <fullName evidence="3">3'-5' exonuclease</fullName>
    </submittedName>
</protein>
<keyword evidence="3" id="KW-0269">Exonuclease</keyword>
<evidence type="ECO:0000313" key="4">
    <source>
        <dbReference type="Proteomes" id="UP000283587"/>
    </source>
</evidence>
<sequence length="178" mass="18355">MLTGLSLRLRVLLIFAGLAVAVLGLLALGLWVAGRGLAARHADAGAILDAQVLAALIAGLGGLAAMAWVWFLFDQNVARPIEMLAGGLRTGQTPEIKEARYLADLGPAAIDAAEARARSAQELAEAIAEHAADLEREKATLESILADIGAGAVMIDSGGRVVFYNASAAHLLPGIVLD</sequence>
<reference evidence="4" key="1">
    <citation type="submission" date="2018-09" db="EMBL/GenBank/DDBJ databases">
        <title>Paracoccus onubensis nov. sp. a moderate halophilic bacterium isolated from Gruta de las Maravillas (Aracena, Spain).</title>
        <authorList>
            <person name="Jurado V."/>
            <person name="Gutierrez-Patricio S."/>
            <person name="Gonzalez-Pimentel J.L."/>
            <person name="Miller A.Z."/>
            <person name="Laiz L."/>
            <person name="Saiz-Jimenez C."/>
        </authorList>
    </citation>
    <scope>NUCLEOTIDE SEQUENCE [LARGE SCALE GENOMIC DNA]</scope>
    <source>
        <strain evidence="4">DSM 26381</strain>
    </source>
</reference>
<feature type="transmembrane region" description="Helical" evidence="2">
    <location>
        <begin position="52"/>
        <end position="73"/>
    </location>
</feature>
<accession>A0A418ZU03</accession>
<evidence type="ECO:0000313" key="3">
    <source>
        <dbReference type="EMBL" id="RJL00705.1"/>
    </source>
</evidence>
<evidence type="ECO:0000256" key="1">
    <source>
        <dbReference type="SAM" id="Coils"/>
    </source>
</evidence>
<dbReference type="AlphaFoldDB" id="A0A418ZU03"/>
<keyword evidence="3" id="KW-0378">Hydrolase</keyword>
<dbReference type="EMBL" id="QZEW01000169">
    <property type="protein sequence ID" value="RJL00705.1"/>
    <property type="molecule type" value="Genomic_DNA"/>
</dbReference>
<organism evidence="3 4">
    <name type="scientific">Paracoccus siganidrum</name>
    <dbReference type="NCBI Taxonomy" id="1276757"/>
    <lineage>
        <taxon>Bacteria</taxon>
        <taxon>Pseudomonadati</taxon>
        <taxon>Pseudomonadota</taxon>
        <taxon>Alphaproteobacteria</taxon>
        <taxon>Rhodobacterales</taxon>
        <taxon>Paracoccaceae</taxon>
        <taxon>Paracoccus</taxon>
    </lineage>
</organism>
<dbReference type="Proteomes" id="UP000283587">
    <property type="component" value="Unassembled WGS sequence"/>
</dbReference>
<dbReference type="GO" id="GO:0004527">
    <property type="term" value="F:exonuclease activity"/>
    <property type="evidence" value="ECO:0007669"/>
    <property type="project" value="UniProtKB-KW"/>
</dbReference>
<gene>
    <name evidence="3" type="ORF">D3P05_22685</name>
</gene>
<feature type="coiled-coil region" evidence="1">
    <location>
        <begin position="110"/>
        <end position="144"/>
    </location>
</feature>
<proteinExistence type="predicted"/>
<feature type="non-terminal residue" evidence="3">
    <location>
        <position position="178"/>
    </location>
</feature>